<evidence type="ECO:0000313" key="5">
    <source>
        <dbReference type="Proteomes" id="UP000006039"/>
    </source>
</evidence>
<dbReference type="PANTHER" id="PTHR28187:SF1">
    <property type="entry name" value="PROTEIN RCR1-RELATED"/>
    <property type="match status" value="1"/>
</dbReference>
<sequence length="162" mass="17649">MSPLGDDAAAQLAKRYYYYCPAGYIYNYSSRDCEYNAWAYWGRWVLTGVVILGIGALLMMLGCLSARRRRRQGMPPMYGTGWMGGKYQGPPPAQNGYYPPPPQYSAQPMPGQYTGTTFNPNDGYYGGQTQGVQPPPNAYVPPHRDSPAAGGDPQPPAGPPGK</sequence>
<feature type="compositionally biased region" description="Pro residues" evidence="1">
    <location>
        <begin position="153"/>
        <end position="162"/>
    </location>
</feature>
<dbReference type="OrthoDB" id="3556830at2759"/>
<dbReference type="VEuPathDB" id="FungiDB:GGTG_01605"/>
<dbReference type="eggNOG" id="ENOG502S8F1">
    <property type="taxonomic scope" value="Eukaryota"/>
</dbReference>
<reference evidence="5" key="1">
    <citation type="submission" date="2010-07" db="EMBL/GenBank/DDBJ databases">
        <title>The genome sequence of Gaeumannomyces graminis var. tritici strain R3-111a-1.</title>
        <authorList>
            <consortium name="The Broad Institute Genome Sequencing Platform"/>
            <person name="Ma L.-J."/>
            <person name="Dead R."/>
            <person name="Young S."/>
            <person name="Zeng Q."/>
            <person name="Koehrsen M."/>
            <person name="Alvarado L."/>
            <person name="Berlin A."/>
            <person name="Chapman S.B."/>
            <person name="Chen Z."/>
            <person name="Freedman E."/>
            <person name="Gellesch M."/>
            <person name="Goldberg J."/>
            <person name="Griggs A."/>
            <person name="Gujja S."/>
            <person name="Heilman E.R."/>
            <person name="Heiman D."/>
            <person name="Hepburn T."/>
            <person name="Howarth C."/>
            <person name="Jen D."/>
            <person name="Larson L."/>
            <person name="Mehta T."/>
            <person name="Neiman D."/>
            <person name="Pearson M."/>
            <person name="Roberts A."/>
            <person name="Saif S."/>
            <person name="Shea T."/>
            <person name="Shenoy N."/>
            <person name="Sisk P."/>
            <person name="Stolte C."/>
            <person name="Sykes S."/>
            <person name="Walk T."/>
            <person name="White J."/>
            <person name="Yandava C."/>
            <person name="Haas B."/>
            <person name="Nusbaum C."/>
            <person name="Birren B."/>
        </authorList>
    </citation>
    <scope>NUCLEOTIDE SEQUENCE [LARGE SCALE GENOMIC DNA]</scope>
    <source>
        <strain evidence="5">R3-111a-1</strain>
    </source>
</reference>
<keyword evidence="5" id="KW-1185">Reference proteome</keyword>
<evidence type="ECO:0000313" key="3">
    <source>
        <dbReference type="EMBL" id="EJT81627.1"/>
    </source>
</evidence>
<dbReference type="GO" id="GO:0016192">
    <property type="term" value="P:vesicle-mediated transport"/>
    <property type="evidence" value="ECO:0007669"/>
    <property type="project" value="TreeGrafter"/>
</dbReference>
<dbReference type="Pfam" id="PF12273">
    <property type="entry name" value="RCR"/>
    <property type="match status" value="1"/>
</dbReference>
<dbReference type="AlphaFoldDB" id="J3NK23"/>
<evidence type="ECO:0000256" key="1">
    <source>
        <dbReference type="SAM" id="MobiDB-lite"/>
    </source>
</evidence>
<evidence type="ECO:0000313" key="4">
    <source>
        <dbReference type="EnsemblFungi" id="EJT81627"/>
    </source>
</evidence>
<dbReference type="RefSeq" id="XP_009217636.1">
    <property type="nucleotide sequence ID" value="XM_009219372.1"/>
</dbReference>
<keyword evidence="2" id="KW-0472">Membrane</keyword>
<reference evidence="3" key="3">
    <citation type="submission" date="2010-09" db="EMBL/GenBank/DDBJ databases">
        <title>Annotation of Gaeumannomyces graminis var. tritici R3-111a-1.</title>
        <authorList>
            <consortium name="The Broad Institute Genome Sequencing Platform"/>
            <person name="Ma L.-J."/>
            <person name="Dead R."/>
            <person name="Young S.K."/>
            <person name="Zeng Q."/>
            <person name="Gargeya S."/>
            <person name="Fitzgerald M."/>
            <person name="Haas B."/>
            <person name="Abouelleil A."/>
            <person name="Alvarado L."/>
            <person name="Arachchi H.M."/>
            <person name="Berlin A."/>
            <person name="Brown A."/>
            <person name="Chapman S.B."/>
            <person name="Chen Z."/>
            <person name="Dunbar C."/>
            <person name="Freedman E."/>
            <person name="Gearin G."/>
            <person name="Gellesch M."/>
            <person name="Goldberg J."/>
            <person name="Griggs A."/>
            <person name="Gujja S."/>
            <person name="Heiman D."/>
            <person name="Howarth C."/>
            <person name="Larson L."/>
            <person name="Lui A."/>
            <person name="MacDonald P.J.P."/>
            <person name="Mehta T."/>
            <person name="Montmayeur A."/>
            <person name="Murphy C."/>
            <person name="Neiman D."/>
            <person name="Pearson M."/>
            <person name="Priest M."/>
            <person name="Roberts A."/>
            <person name="Saif S."/>
            <person name="Shea T."/>
            <person name="Shenoy N."/>
            <person name="Sisk P."/>
            <person name="Stolte C."/>
            <person name="Sykes S."/>
            <person name="Yandava C."/>
            <person name="Wortman J."/>
            <person name="Nusbaum C."/>
            <person name="Birren B."/>
        </authorList>
    </citation>
    <scope>NUCLEOTIDE SEQUENCE</scope>
    <source>
        <strain evidence="3">R3-111a-1</strain>
    </source>
</reference>
<keyword evidence="2" id="KW-1133">Transmembrane helix</keyword>
<dbReference type="InterPro" id="IPR020999">
    <property type="entry name" value="Chitin_synth_reg_RCR"/>
</dbReference>
<feature type="transmembrane region" description="Helical" evidence="2">
    <location>
        <begin position="44"/>
        <end position="64"/>
    </location>
</feature>
<dbReference type="GeneID" id="20342063"/>
<reference evidence="4" key="4">
    <citation type="journal article" date="2015" name="G3 (Bethesda)">
        <title>Genome sequences of three phytopathogenic species of the Magnaporthaceae family of fungi.</title>
        <authorList>
            <person name="Okagaki L.H."/>
            <person name="Nunes C.C."/>
            <person name="Sailsbery J."/>
            <person name="Clay B."/>
            <person name="Brown D."/>
            <person name="John T."/>
            <person name="Oh Y."/>
            <person name="Young N."/>
            <person name="Fitzgerald M."/>
            <person name="Haas B.J."/>
            <person name="Zeng Q."/>
            <person name="Young S."/>
            <person name="Adiconis X."/>
            <person name="Fan L."/>
            <person name="Levin J.Z."/>
            <person name="Mitchell T.K."/>
            <person name="Okubara P.A."/>
            <person name="Farman M.L."/>
            <person name="Kohn L.M."/>
            <person name="Birren B."/>
            <person name="Ma L.-J."/>
            <person name="Dean R.A."/>
        </authorList>
    </citation>
    <scope>NUCLEOTIDE SEQUENCE</scope>
    <source>
        <strain evidence="4">R3-111a-1</strain>
    </source>
</reference>
<protein>
    <submittedName>
        <fullName evidence="3 4">Uncharacterized protein</fullName>
    </submittedName>
</protein>
<dbReference type="PANTHER" id="PTHR28187">
    <property type="entry name" value="PROTEIN RCR1-RELATED"/>
    <property type="match status" value="1"/>
</dbReference>
<evidence type="ECO:0000256" key="2">
    <source>
        <dbReference type="SAM" id="Phobius"/>
    </source>
</evidence>
<dbReference type="EnsemblFungi" id="EJT81627">
    <property type="protein sequence ID" value="EJT81627"/>
    <property type="gene ID" value="GGTG_01605"/>
</dbReference>
<feature type="compositionally biased region" description="Pro residues" evidence="1">
    <location>
        <begin position="91"/>
        <end position="103"/>
    </location>
</feature>
<gene>
    <name evidence="4" type="primary">20342063</name>
    <name evidence="3" type="ORF">GGTG_01605</name>
</gene>
<keyword evidence="2" id="KW-0812">Transmembrane</keyword>
<dbReference type="HOGENOM" id="CLU_131051_0_0_1"/>
<proteinExistence type="predicted"/>
<dbReference type="EMBL" id="GL385395">
    <property type="protein sequence ID" value="EJT81627.1"/>
    <property type="molecule type" value="Genomic_DNA"/>
</dbReference>
<reference evidence="4" key="5">
    <citation type="submission" date="2018-04" db="UniProtKB">
        <authorList>
            <consortium name="EnsemblFungi"/>
        </authorList>
    </citation>
    <scope>IDENTIFICATION</scope>
    <source>
        <strain evidence="4">R3-111a-1</strain>
    </source>
</reference>
<dbReference type="Proteomes" id="UP000006039">
    <property type="component" value="Unassembled WGS sequence"/>
</dbReference>
<organism evidence="3">
    <name type="scientific">Gaeumannomyces tritici (strain R3-111a-1)</name>
    <name type="common">Wheat and barley take-all root rot fungus</name>
    <name type="synonym">Gaeumannomyces graminis var. tritici</name>
    <dbReference type="NCBI Taxonomy" id="644352"/>
    <lineage>
        <taxon>Eukaryota</taxon>
        <taxon>Fungi</taxon>
        <taxon>Dikarya</taxon>
        <taxon>Ascomycota</taxon>
        <taxon>Pezizomycotina</taxon>
        <taxon>Sordariomycetes</taxon>
        <taxon>Sordariomycetidae</taxon>
        <taxon>Magnaporthales</taxon>
        <taxon>Magnaporthaceae</taxon>
        <taxon>Gaeumannomyces</taxon>
    </lineage>
</organism>
<reference evidence="3" key="2">
    <citation type="submission" date="2010-07" db="EMBL/GenBank/DDBJ databases">
        <authorList>
            <consortium name="The Broad Institute Genome Sequencing Platform"/>
            <consortium name="Broad Institute Genome Sequencing Center for Infectious Disease"/>
            <person name="Ma L.-J."/>
            <person name="Dead R."/>
            <person name="Young S."/>
            <person name="Zeng Q."/>
            <person name="Koehrsen M."/>
            <person name="Alvarado L."/>
            <person name="Berlin A."/>
            <person name="Chapman S.B."/>
            <person name="Chen Z."/>
            <person name="Freedman E."/>
            <person name="Gellesch M."/>
            <person name="Goldberg J."/>
            <person name="Griggs A."/>
            <person name="Gujja S."/>
            <person name="Heilman E.R."/>
            <person name="Heiman D."/>
            <person name="Hepburn T."/>
            <person name="Howarth C."/>
            <person name="Jen D."/>
            <person name="Larson L."/>
            <person name="Mehta T."/>
            <person name="Neiman D."/>
            <person name="Pearson M."/>
            <person name="Roberts A."/>
            <person name="Saif S."/>
            <person name="Shea T."/>
            <person name="Shenoy N."/>
            <person name="Sisk P."/>
            <person name="Stolte C."/>
            <person name="Sykes S."/>
            <person name="Walk T."/>
            <person name="White J."/>
            <person name="Yandava C."/>
            <person name="Haas B."/>
            <person name="Nusbaum C."/>
            <person name="Birren B."/>
        </authorList>
    </citation>
    <scope>NUCLEOTIDE SEQUENCE</scope>
    <source>
        <strain evidence="3">R3-111a-1</strain>
    </source>
</reference>
<feature type="region of interest" description="Disordered" evidence="1">
    <location>
        <begin position="91"/>
        <end position="162"/>
    </location>
</feature>
<name>J3NK23_GAET3</name>
<dbReference type="STRING" id="644352.J3NK23"/>
<accession>J3NK23</accession>